<dbReference type="AlphaFoldDB" id="A0A9X1NMQ2"/>
<evidence type="ECO:0000256" key="1">
    <source>
        <dbReference type="SAM" id="MobiDB-lite"/>
    </source>
</evidence>
<evidence type="ECO:0000313" key="4">
    <source>
        <dbReference type="Proteomes" id="UP001138997"/>
    </source>
</evidence>
<feature type="region of interest" description="Disordered" evidence="1">
    <location>
        <begin position="82"/>
        <end position="105"/>
    </location>
</feature>
<protein>
    <submittedName>
        <fullName evidence="3">Uncharacterized protein</fullName>
    </submittedName>
</protein>
<dbReference type="Proteomes" id="UP001138997">
    <property type="component" value="Unassembled WGS sequence"/>
</dbReference>
<reference evidence="3" key="1">
    <citation type="submission" date="2021-11" db="EMBL/GenBank/DDBJ databases">
        <title>Streptomyces corallinus and Kineosporia corallina sp. nov., two new coral-derived marine actinobacteria.</title>
        <authorList>
            <person name="Buangrab K."/>
            <person name="Sutthacheep M."/>
            <person name="Yeemin T."/>
            <person name="Harunari E."/>
            <person name="Igarashi Y."/>
            <person name="Sripreechasak P."/>
            <person name="Kanchanasin P."/>
            <person name="Tanasupawat S."/>
            <person name="Phongsopitanun W."/>
        </authorList>
    </citation>
    <scope>NUCLEOTIDE SEQUENCE</scope>
    <source>
        <strain evidence="3">JCM 31032</strain>
    </source>
</reference>
<proteinExistence type="predicted"/>
<dbReference type="RefSeq" id="WP_231449427.1">
    <property type="nucleotide sequence ID" value="NZ_JAJOMB010000031.1"/>
</dbReference>
<feature type="region of interest" description="Disordered" evidence="1">
    <location>
        <begin position="1"/>
        <end position="24"/>
    </location>
</feature>
<organism evidence="3 4">
    <name type="scientific">Kineosporia babensis</name>
    <dbReference type="NCBI Taxonomy" id="499548"/>
    <lineage>
        <taxon>Bacteria</taxon>
        <taxon>Bacillati</taxon>
        <taxon>Actinomycetota</taxon>
        <taxon>Actinomycetes</taxon>
        <taxon>Kineosporiales</taxon>
        <taxon>Kineosporiaceae</taxon>
        <taxon>Kineosporia</taxon>
    </lineage>
</organism>
<evidence type="ECO:0000256" key="2">
    <source>
        <dbReference type="SAM" id="Phobius"/>
    </source>
</evidence>
<comment type="caution">
    <text evidence="3">The sequence shown here is derived from an EMBL/GenBank/DDBJ whole genome shotgun (WGS) entry which is preliminary data.</text>
</comment>
<keyword evidence="2" id="KW-0472">Membrane</keyword>
<dbReference type="EMBL" id="JAJOMB010000031">
    <property type="protein sequence ID" value="MCD5316576.1"/>
    <property type="molecule type" value="Genomic_DNA"/>
</dbReference>
<evidence type="ECO:0000313" key="3">
    <source>
        <dbReference type="EMBL" id="MCD5316576.1"/>
    </source>
</evidence>
<name>A0A9X1NMQ2_9ACTN</name>
<keyword evidence="2" id="KW-1133">Transmembrane helix</keyword>
<sequence length="343" mass="35436">MNAQDGGGNQRPDLDLDQPDPGDAQVTALFRAGLRPGPGADLRAIERRARKKHRTSQALATGAVSAAAAIAAVTVVISPWSTGTGGEGVPAGPTPSVTQTPLDTSIPDVTKSSLLHTGDLSDENWSVVGVERLVAEGPPQDLSGEPWAGGVCVDETYGTAAPESAWERTWVSGEGNVPADYTVTERIAQWPGKPDQPAAVLDGLRADLPECTSGPGMEGLSVTTDRTDDAELVVPHLATTLEDGQNIPQAQAFVLWGDALISVRISVPASDGGPDVYVGNEDEAYTGAMQVLDSAIYRLKGRTPGDGSPSGLQSPVSEVDETDPSATDLPVPTGTDSRTGDGQ</sequence>
<feature type="region of interest" description="Disordered" evidence="1">
    <location>
        <begin position="300"/>
        <end position="343"/>
    </location>
</feature>
<accession>A0A9X1NMQ2</accession>
<keyword evidence="2" id="KW-0812">Transmembrane</keyword>
<keyword evidence="4" id="KW-1185">Reference proteome</keyword>
<feature type="transmembrane region" description="Helical" evidence="2">
    <location>
        <begin position="58"/>
        <end position="80"/>
    </location>
</feature>
<gene>
    <name evidence="3" type="ORF">LR394_37330</name>
</gene>